<evidence type="ECO:0000313" key="2">
    <source>
        <dbReference type="EMBL" id="GAH57089.1"/>
    </source>
</evidence>
<keyword evidence="1" id="KW-0812">Transmembrane</keyword>
<feature type="transmembrane region" description="Helical" evidence="1">
    <location>
        <begin position="24"/>
        <end position="42"/>
    </location>
</feature>
<evidence type="ECO:0000256" key="1">
    <source>
        <dbReference type="SAM" id="Phobius"/>
    </source>
</evidence>
<dbReference type="AlphaFoldDB" id="X1HTE2"/>
<name>X1HTE2_9ZZZZ</name>
<keyword evidence="1" id="KW-1133">Transmembrane helix</keyword>
<keyword evidence="1" id="KW-0472">Membrane</keyword>
<accession>X1HTE2</accession>
<gene>
    <name evidence="2" type="ORF">S03H2_36587</name>
</gene>
<comment type="caution">
    <text evidence="2">The sequence shown here is derived from an EMBL/GenBank/DDBJ whole genome shotgun (WGS) entry which is preliminary data.</text>
</comment>
<feature type="non-terminal residue" evidence="2">
    <location>
        <position position="79"/>
    </location>
</feature>
<proteinExistence type="predicted"/>
<protein>
    <submittedName>
        <fullName evidence="2">Uncharacterized protein</fullName>
    </submittedName>
</protein>
<organism evidence="2">
    <name type="scientific">marine sediment metagenome</name>
    <dbReference type="NCBI Taxonomy" id="412755"/>
    <lineage>
        <taxon>unclassified sequences</taxon>
        <taxon>metagenomes</taxon>
        <taxon>ecological metagenomes</taxon>
    </lineage>
</organism>
<sequence length="79" mass="9550">MPLLFNWSIFLQNKNNKKQYKNKYALLKAILKIIYTIIQYLFCYKDIKNIVRNYKRYDILIIPVVNSISYRAISKSIIN</sequence>
<reference evidence="2" key="1">
    <citation type="journal article" date="2014" name="Front. Microbiol.">
        <title>High frequency of phylogenetically diverse reductive dehalogenase-homologous genes in deep subseafloor sedimentary metagenomes.</title>
        <authorList>
            <person name="Kawai M."/>
            <person name="Futagami T."/>
            <person name="Toyoda A."/>
            <person name="Takaki Y."/>
            <person name="Nishi S."/>
            <person name="Hori S."/>
            <person name="Arai W."/>
            <person name="Tsubouchi T."/>
            <person name="Morono Y."/>
            <person name="Uchiyama I."/>
            <person name="Ito T."/>
            <person name="Fujiyama A."/>
            <person name="Inagaki F."/>
            <person name="Takami H."/>
        </authorList>
    </citation>
    <scope>NUCLEOTIDE SEQUENCE</scope>
    <source>
        <strain evidence="2">Expedition CK06-06</strain>
    </source>
</reference>
<dbReference type="EMBL" id="BARU01022461">
    <property type="protein sequence ID" value="GAH57089.1"/>
    <property type="molecule type" value="Genomic_DNA"/>
</dbReference>